<reference evidence="2 3" key="1">
    <citation type="submission" date="2016-12" db="EMBL/GenBank/DDBJ databases">
        <authorList>
            <person name="Song W.-J."/>
            <person name="Kurnit D.M."/>
        </authorList>
    </citation>
    <scope>NUCLEOTIDE SEQUENCE [LARGE SCALE GENOMIC DNA]</scope>
    <source>
        <strain evidence="2 3">DSM 19599</strain>
    </source>
</reference>
<dbReference type="STRING" id="1123029.SAMN02745172_01796"/>
<dbReference type="OrthoDB" id="9813682at2"/>
<protein>
    <submittedName>
        <fullName evidence="2">Nucleotide-binding universal stress protein, UspA family</fullName>
    </submittedName>
</protein>
<keyword evidence="3" id="KW-1185">Reference proteome</keyword>
<sequence length="165" mass="17370">MTAPRSSFLEGHRRKFLVVIDDTPECDRALVYAAKRAERTAGGVVLLHIIVPQTDAPQWLGVEEVMRAEALGEAETLMARAAERARAIAHVEPEIVIREGGRAEEIMKLIGEDTDIAILVLAAGSDTEGPGPLVTAIAGRAAGTFPIPITIVPGTLSDAEIAAGA</sequence>
<dbReference type="AlphaFoldDB" id="A0A1M7ZII0"/>
<dbReference type="InterPro" id="IPR006016">
    <property type="entry name" value="UspA"/>
</dbReference>
<feature type="domain" description="UspA" evidence="1">
    <location>
        <begin position="13"/>
        <end position="153"/>
    </location>
</feature>
<dbReference type="InterPro" id="IPR014729">
    <property type="entry name" value="Rossmann-like_a/b/a_fold"/>
</dbReference>
<dbReference type="Gene3D" id="3.40.50.620">
    <property type="entry name" value="HUPs"/>
    <property type="match status" value="1"/>
</dbReference>
<evidence type="ECO:0000313" key="3">
    <source>
        <dbReference type="Proteomes" id="UP000186406"/>
    </source>
</evidence>
<accession>A0A1M7ZII0</accession>
<gene>
    <name evidence="2" type="ORF">SAMN02745172_01796</name>
</gene>
<dbReference type="SUPFAM" id="SSF52402">
    <property type="entry name" value="Adenine nucleotide alpha hydrolases-like"/>
    <property type="match status" value="1"/>
</dbReference>
<proteinExistence type="predicted"/>
<evidence type="ECO:0000313" key="2">
    <source>
        <dbReference type="EMBL" id="SHO64632.1"/>
    </source>
</evidence>
<name>A0A1M7ZII0_9HYPH</name>
<evidence type="ECO:0000259" key="1">
    <source>
        <dbReference type="Pfam" id="PF00582"/>
    </source>
</evidence>
<organism evidence="2 3">
    <name type="scientific">Pseudoxanthobacter soli DSM 19599</name>
    <dbReference type="NCBI Taxonomy" id="1123029"/>
    <lineage>
        <taxon>Bacteria</taxon>
        <taxon>Pseudomonadati</taxon>
        <taxon>Pseudomonadota</taxon>
        <taxon>Alphaproteobacteria</taxon>
        <taxon>Hyphomicrobiales</taxon>
        <taxon>Segnochrobactraceae</taxon>
        <taxon>Pseudoxanthobacter</taxon>
    </lineage>
</organism>
<dbReference type="Proteomes" id="UP000186406">
    <property type="component" value="Unassembled WGS sequence"/>
</dbReference>
<dbReference type="Pfam" id="PF00582">
    <property type="entry name" value="Usp"/>
    <property type="match status" value="1"/>
</dbReference>
<dbReference type="RefSeq" id="WP_073627743.1">
    <property type="nucleotide sequence ID" value="NZ_FRXO01000003.1"/>
</dbReference>
<dbReference type="EMBL" id="FRXO01000003">
    <property type="protein sequence ID" value="SHO64632.1"/>
    <property type="molecule type" value="Genomic_DNA"/>
</dbReference>